<evidence type="ECO:0000256" key="1">
    <source>
        <dbReference type="ARBA" id="ARBA00005851"/>
    </source>
</evidence>
<dbReference type="Proteomes" id="UP000054988">
    <property type="component" value="Unassembled WGS sequence"/>
</dbReference>
<organism evidence="2 3">
    <name type="scientific">Moniliophthora roreri</name>
    <name type="common">Frosty pod rot fungus</name>
    <name type="synonym">Monilia roreri</name>
    <dbReference type="NCBI Taxonomy" id="221103"/>
    <lineage>
        <taxon>Eukaryota</taxon>
        <taxon>Fungi</taxon>
        <taxon>Dikarya</taxon>
        <taxon>Basidiomycota</taxon>
        <taxon>Agaricomycotina</taxon>
        <taxon>Agaricomycetes</taxon>
        <taxon>Agaricomycetidae</taxon>
        <taxon>Agaricales</taxon>
        <taxon>Marasmiineae</taxon>
        <taxon>Marasmiaceae</taxon>
        <taxon>Moniliophthora</taxon>
    </lineage>
</organism>
<proteinExistence type="inferred from homology"/>
<protein>
    <recommendedName>
        <fullName evidence="4">Macrophage migration inhibitory factor</fullName>
    </recommendedName>
</protein>
<dbReference type="Gene3D" id="3.30.429.10">
    <property type="entry name" value="Macrophage Migration Inhibitory Factor"/>
    <property type="match status" value="1"/>
</dbReference>
<dbReference type="InterPro" id="IPR001398">
    <property type="entry name" value="Macrophage_inhib_fac"/>
</dbReference>
<gene>
    <name evidence="2" type="ORF">WG66_7865</name>
</gene>
<dbReference type="Pfam" id="PF01187">
    <property type="entry name" value="MIF"/>
    <property type="match status" value="1"/>
</dbReference>
<sequence>MPIITFETNVKIHNPDAFAMSLSETLTPFLGFPEQYVQITINEGKAMTFGRSTDPICVWSSPCRNNVILPSNATPTRYKADPANCTS</sequence>
<name>A0A0W0FTB7_MONRR</name>
<dbReference type="EMBL" id="LATX01001668">
    <property type="protein sequence ID" value="KTB39559.1"/>
    <property type="molecule type" value="Genomic_DNA"/>
</dbReference>
<evidence type="ECO:0000313" key="2">
    <source>
        <dbReference type="EMBL" id="KTB39559.1"/>
    </source>
</evidence>
<dbReference type="InterPro" id="IPR014347">
    <property type="entry name" value="Tautomerase/MIF_sf"/>
</dbReference>
<accession>A0A0W0FTB7</accession>
<evidence type="ECO:0008006" key="4">
    <source>
        <dbReference type="Google" id="ProtNLM"/>
    </source>
</evidence>
<comment type="caution">
    <text evidence="2">The sequence shown here is derived from an EMBL/GenBank/DDBJ whole genome shotgun (WGS) entry which is preliminary data.</text>
</comment>
<evidence type="ECO:0000313" key="3">
    <source>
        <dbReference type="Proteomes" id="UP000054988"/>
    </source>
</evidence>
<dbReference type="SUPFAM" id="SSF55331">
    <property type="entry name" value="Tautomerase/MIF"/>
    <property type="match status" value="1"/>
</dbReference>
<dbReference type="eggNOG" id="KOG1759">
    <property type="taxonomic scope" value="Eukaryota"/>
</dbReference>
<dbReference type="AlphaFoldDB" id="A0A0W0FTB7"/>
<comment type="similarity">
    <text evidence="1">Belongs to the MIF family.</text>
</comment>
<reference evidence="2 3" key="1">
    <citation type="submission" date="2015-12" db="EMBL/GenBank/DDBJ databases">
        <title>Draft genome sequence of Moniliophthora roreri, the causal agent of frosty pod rot of cacao.</title>
        <authorList>
            <person name="Aime M.C."/>
            <person name="Diaz-Valderrama J.R."/>
            <person name="Kijpornyongpan T."/>
            <person name="Phillips-Mora W."/>
        </authorList>
    </citation>
    <scope>NUCLEOTIDE SEQUENCE [LARGE SCALE GENOMIC DNA]</scope>
    <source>
        <strain evidence="2 3">MCA 2952</strain>
    </source>
</reference>